<reference evidence="2 3" key="1">
    <citation type="submission" date="2023-07" db="EMBL/GenBank/DDBJ databases">
        <title>Sorghum-associated microbial communities from plants grown in Nebraska, USA.</title>
        <authorList>
            <person name="Schachtman D."/>
        </authorList>
    </citation>
    <scope>NUCLEOTIDE SEQUENCE [LARGE SCALE GENOMIC DNA]</scope>
    <source>
        <strain evidence="2 3">BE240</strain>
    </source>
</reference>
<feature type="region of interest" description="Disordered" evidence="1">
    <location>
        <begin position="111"/>
        <end position="139"/>
    </location>
</feature>
<accession>A0ABU1VE00</accession>
<evidence type="ECO:0000313" key="3">
    <source>
        <dbReference type="Proteomes" id="UP001265550"/>
    </source>
</evidence>
<organism evidence="2 3">
    <name type="scientific">Hydrogenophaga laconesensis</name>
    <dbReference type="NCBI Taxonomy" id="1805971"/>
    <lineage>
        <taxon>Bacteria</taxon>
        <taxon>Pseudomonadati</taxon>
        <taxon>Pseudomonadota</taxon>
        <taxon>Betaproteobacteria</taxon>
        <taxon>Burkholderiales</taxon>
        <taxon>Comamonadaceae</taxon>
        <taxon>Hydrogenophaga</taxon>
    </lineage>
</organism>
<dbReference type="RefSeq" id="WP_204731203.1">
    <property type="nucleotide sequence ID" value="NZ_JAVDWE010000009.1"/>
</dbReference>
<evidence type="ECO:0000256" key="1">
    <source>
        <dbReference type="SAM" id="MobiDB-lite"/>
    </source>
</evidence>
<protein>
    <recommendedName>
        <fullName evidence="4">Helix-turn-helix domain-containing protein</fullName>
    </recommendedName>
</protein>
<comment type="caution">
    <text evidence="2">The sequence shown here is derived from an EMBL/GenBank/DDBJ whole genome shotgun (WGS) entry which is preliminary data.</text>
</comment>
<dbReference type="EMBL" id="JAVDWE010000009">
    <property type="protein sequence ID" value="MDR7095543.1"/>
    <property type="molecule type" value="Genomic_DNA"/>
</dbReference>
<evidence type="ECO:0000313" key="2">
    <source>
        <dbReference type="EMBL" id="MDR7095543.1"/>
    </source>
</evidence>
<proteinExistence type="predicted"/>
<feature type="compositionally biased region" description="Basic residues" evidence="1">
    <location>
        <begin position="111"/>
        <end position="120"/>
    </location>
</feature>
<name>A0ABU1VE00_9BURK</name>
<keyword evidence="3" id="KW-1185">Reference proteome</keyword>
<dbReference type="Proteomes" id="UP001265550">
    <property type="component" value="Unassembled WGS sequence"/>
</dbReference>
<sequence length="139" mass="16147">MPLPATIFTPSFLRFEGEELKILLNKLRDPLTVHLYFILVSQADFNSGEQITNYKRLIELCTPPPPEKGKRMPPPTIDQVRRAVQWLVDAKLVARNTERNETQGMLRLYVRSRAKTRTEKRRPSALEHRVKPRGVNKKS</sequence>
<evidence type="ECO:0008006" key="4">
    <source>
        <dbReference type="Google" id="ProtNLM"/>
    </source>
</evidence>
<gene>
    <name evidence="2" type="ORF">J2X09_003294</name>
</gene>
<feature type="compositionally biased region" description="Basic residues" evidence="1">
    <location>
        <begin position="130"/>
        <end position="139"/>
    </location>
</feature>